<sequence>MKKPLLIPLIASSVLLGCQDSKQSDHENKTQTDSILQHKITVAKWVGEYQGTTPCMSCISRCEECPGMAVDLVLNQDQTYTLKRESLSGHNEVEILTGRFRFSNQDQSKLELIQVKTRHLIYVDLEQQLLEILQDNTGHLYASEADFILEKKV</sequence>
<name>A0A1H3ICS7_9GAMM</name>
<protein>
    <submittedName>
        <fullName evidence="1">NlpE N-terminal domain-containing protein</fullName>
    </submittedName>
</protein>
<proteinExistence type="predicted"/>
<dbReference type="Proteomes" id="UP000199035">
    <property type="component" value="Unassembled WGS sequence"/>
</dbReference>
<dbReference type="STRING" id="595670.SAMN05421643_10681"/>
<evidence type="ECO:0000313" key="1">
    <source>
        <dbReference type="EMBL" id="SDY25540.1"/>
    </source>
</evidence>
<dbReference type="PROSITE" id="PS51257">
    <property type="entry name" value="PROKAR_LIPOPROTEIN"/>
    <property type="match status" value="1"/>
</dbReference>
<dbReference type="AlphaFoldDB" id="A0A1H3ICS7"/>
<keyword evidence="2" id="KW-1185">Reference proteome</keyword>
<dbReference type="InterPro" id="IPR007298">
    <property type="entry name" value="Cu-R_lipoprotein_NlpE"/>
</dbReference>
<organism evidence="1 2">
    <name type="scientific">Acinetobacter kyonggiensis</name>
    <dbReference type="NCBI Taxonomy" id="595670"/>
    <lineage>
        <taxon>Bacteria</taxon>
        <taxon>Pseudomonadati</taxon>
        <taxon>Pseudomonadota</taxon>
        <taxon>Gammaproteobacteria</taxon>
        <taxon>Moraxellales</taxon>
        <taxon>Moraxellaceae</taxon>
        <taxon>Acinetobacter</taxon>
    </lineage>
</organism>
<dbReference type="EMBL" id="FNPK01000006">
    <property type="protein sequence ID" value="SDY25540.1"/>
    <property type="molecule type" value="Genomic_DNA"/>
</dbReference>
<accession>A0A1H3ICS7</accession>
<dbReference type="RefSeq" id="WP_092688975.1">
    <property type="nucleotide sequence ID" value="NZ_FNPK01000006.1"/>
</dbReference>
<evidence type="ECO:0000313" key="2">
    <source>
        <dbReference type="Proteomes" id="UP000199035"/>
    </source>
</evidence>
<dbReference type="Pfam" id="PF04170">
    <property type="entry name" value="NlpE"/>
    <property type="match status" value="1"/>
</dbReference>
<dbReference type="Gene3D" id="2.40.128.640">
    <property type="match status" value="1"/>
</dbReference>
<gene>
    <name evidence="1" type="ORF">SAMN05421643_10681</name>
</gene>
<reference evidence="2" key="1">
    <citation type="submission" date="2016-10" db="EMBL/GenBank/DDBJ databases">
        <authorList>
            <person name="Varghese N."/>
            <person name="Submissions S."/>
        </authorList>
    </citation>
    <scope>NUCLEOTIDE SEQUENCE [LARGE SCALE GENOMIC DNA]</scope>
    <source>
        <strain evidence="2">ANC 5109</strain>
    </source>
</reference>